<feature type="domain" description="Methylated-DNA-[protein]-cysteine S-methyltransferase DNA binding" evidence="12">
    <location>
        <begin position="69"/>
        <end position="145"/>
    </location>
</feature>
<dbReference type="GO" id="GO:0006281">
    <property type="term" value="P:DNA repair"/>
    <property type="evidence" value="ECO:0007669"/>
    <property type="project" value="UniProtKB-KW"/>
</dbReference>
<evidence type="ECO:0000256" key="1">
    <source>
        <dbReference type="ARBA" id="ARBA00001286"/>
    </source>
</evidence>
<evidence type="ECO:0000256" key="7">
    <source>
        <dbReference type="ARBA" id="ARBA00022763"/>
    </source>
</evidence>
<accession>A0A433QWS9</accession>
<dbReference type="NCBIfam" id="TIGR00589">
    <property type="entry name" value="ogt"/>
    <property type="match status" value="1"/>
</dbReference>
<reference evidence="13 14" key="1">
    <citation type="journal article" date="2018" name="New Phytol.">
        <title>Phylogenomics of Endogonaceae and evolution of mycorrhizas within Mucoromycota.</title>
        <authorList>
            <person name="Chang Y."/>
            <person name="Desiro A."/>
            <person name="Na H."/>
            <person name="Sandor L."/>
            <person name="Lipzen A."/>
            <person name="Clum A."/>
            <person name="Barry K."/>
            <person name="Grigoriev I.V."/>
            <person name="Martin F.M."/>
            <person name="Stajich J.E."/>
            <person name="Smith M.E."/>
            <person name="Bonito G."/>
            <person name="Spatafora J.W."/>
        </authorList>
    </citation>
    <scope>NUCLEOTIDE SEQUENCE [LARGE SCALE GENOMIC DNA]</scope>
    <source>
        <strain evidence="13 14">AD002</strain>
    </source>
</reference>
<evidence type="ECO:0000256" key="8">
    <source>
        <dbReference type="ARBA" id="ARBA00023204"/>
    </source>
</evidence>
<evidence type="ECO:0000256" key="5">
    <source>
        <dbReference type="ARBA" id="ARBA00022603"/>
    </source>
</evidence>
<organism evidence="13 14">
    <name type="scientific">Jimgerdemannia flammicorona</name>
    <dbReference type="NCBI Taxonomy" id="994334"/>
    <lineage>
        <taxon>Eukaryota</taxon>
        <taxon>Fungi</taxon>
        <taxon>Fungi incertae sedis</taxon>
        <taxon>Mucoromycota</taxon>
        <taxon>Mucoromycotina</taxon>
        <taxon>Endogonomycetes</taxon>
        <taxon>Endogonales</taxon>
        <taxon>Endogonaceae</taxon>
        <taxon>Jimgerdemannia</taxon>
    </lineage>
</organism>
<comment type="catalytic activity">
    <reaction evidence="1">
        <text>a 4-O-methyl-thymidine in DNA + L-cysteinyl-[protein] = a thymidine in DNA + S-methyl-L-cysteinyl-[protein]</text>
        <dbReference type="Rhea" id="RHEA:53428"/>
        <dbReference type="Rhea" id="RHEA-COMP:10131"/>
        <dbReference type="Rhea" id="RHEA-COMP:10132"/>
        <dbReference type="Rhea" id="RHEA-COMP:13555"/>
        <dbReference type="Rhea" id="RHEA-COMP:13556"/>
        <dbReference type="ChEBI" id="CHEBI:29950"/>
        <dbReference type="ChEBI" id="CHEBI:82612"/>
        <dbReference type="ChEBI" id="CHEBI:137386"/>
        <dbReference type="ChEBI" id="CHEBI:137387"/>
        <dbReference type="EC" id="2.1.1.63"/>
    </reaction>
</comment>
<dbReference type="InterPro" id="IPR036217">
    <property type="entry name" value="MethylDNA_cys_MeTrfase_DNAb"/>
</dbReference>
<comment type="catalytic activity">
    <reaction evidence="11">
        <text>a 6-O-methyl-2'-deoxyguanosine in DNA + L-cysteinyl-[protein] = S-methyl-L-cysteinyl-[protein] + a 2'-deoxyguanosine in DNA</text>
        <dbReference type="Rhea" id="RHEA:24000"/>
        <dbReference type="Rhea" id="RHEA-COMP:10131"/>
        <dbReference type="Rhea" id="RHEA-COMP:10132"/>
        <dbReference type="Rhea" id="RHEA-COMP:11367"/>
        <dbReference type="Rhea" id="RHEA-COMP:11368"/>
        <dbReference type="ChEBI" id="CHEBI:29950"/>
        <dbReference type="ChEBI" id="CHEBI:82612"/>
        <dbReference type="ChEBI" id="CHEBI:85445"/>
        <dbReference type="ChEBI" id="CHEBI:85448"/>
        <dbReference type="EC" id="2.1.1.63"/>
    </reaction>
</comment>
<dbReference type="GO" id="GO:0032259">
    <property type="term" value="P:methylation"/>
    <property type="evidence" value="ECO:0007669"/>
    <property type="project" value="UniProtKB-KW"/>
</dbReference>
<dbReference type="Gene3D" id="1.10.10.10">
    <property type="entry name" value="Winged helix-like DNA-binding domain superfamily/Winged helix DNA-binding domain"/>
    <property type="match status" value="1"/>
</dbReference>
<keyword evidence="8" id="KW-0234">DNA repair</keyword>
<evidence type="ECO:0000256" key="6">
    <source>
        <dbReference type="ARBA" id="ARBA00022679"/>
    </source>
</evidence>
<dbReference type="EMBL" id="RBNJ01000676">
    <property type="protein sequence ID" value="RUS34194.1"/>
    <property type="molecule type" value="Genomic_DNA"/>
</dbReference>
<name>A0A433QWS9_9FUNG</name>
<dbReference type="GO" id="GO:0003908">
    <property type="term" value="F:methylated-DNA-[protein]-cysteine S-methyltransferase activity"/>
    <property type="evidence" value="ECO:0007669"/>
    <property type="project" value="UniProtKB-EC"/>
</dbReference>
<evidence type="ECO:0000256" key="2">
    <source>
        <dbReference type="ARBA" id="ARBA00008711"/>
    </source>
</evidence>
<keyword evidence="6" id="KW-0808">Transferase</keyword>
<dbReference type="EC" id="2.1.1.63" evidence="3"/>
<sequence length="169" mass="18644">MTKLSQKSTQRRQTRVKPYRRVDSVSTDVYVIDDNVEGVCATLPGNIGGTHQVRQHKDKQASHALPVSSVRSVCSGCVSTYKIMSDALNASPRAVGQALRNNPFAPLPIPCHRVVASNFFIGGFDGQWGSGNNICNKKAKLVKEGLEFDEDDKLAVMFRETRVFSDFKV</sequence>
<evidence type="ECO:0000256" key="3">
    <source>
        <dbReference type="ARBA" id="ARBA00011918"/>
    </source>
</evidence>
<dbReference type="InterPro" id="IPR001497">
    <property type="entry name" value="MethylDNA_cys_MeTrfase_AS"/>
</dbReference>
<gene>
    <name evidence="13" type="ORF">BC938DRAFT_482002</name>
</gene>
<dbReference type="PROSITE" id="PS00374">
    <property type="entry name" value="MGMT"/>
    <property type="match status" value="1"/>
</dbReference>
<comment type="similarity">
    <text evidence="2">Belongs to the MGMT family.</text>
</comment>
<keyword evidence="5" id="KW-0489">Methyltransferase</keyword>
<comment type="caution">
    <text evidence="13">The sequence shown here is derived from an EMBL/GenBank/DDBJ whole genome shotgun (WGS) entry which is preliminary data.</text>
</comment>
<dbReference type="Proteomes" id="UP000274822">
    <property type="component" value="Unassembled WGS sequence"/>
</dbReference>
<dbReference type="AlphaFoldDB" id="A0A433QWS9"/>
<evidence type="ECO:0000313" key="13">
    <source>
        <dbReference type="EMBL" id="RUS34194.1"/>
    </source>
</evidence>
<evidence type="ECO:0000256" key="10">
    <source>
        <dbReference type="ARBA" id="ARBA00031621"/>
    </source>
</evidence>
<evidence type="ECO:0000259" key="12">
    <source>
        <dbReference type="Pfam" id="PF01035"/>
    </source>
</evidence>
<dbReference type="PANTHER" id="PTHR10815:SF13">
    <property type="entry name" value="METHYLATED-DNA--PROTEIN-CYSTEINE METHYLTRANSFERASE"/>
    <property type="match status" value="1"/>
</dbReference>
<dbReference type="SUPFAM" id="SSF46767">
    <property type="entry name" value="Methylated DNA-protein cysteine methyltransferase, C-terminal domain"/>
    <property type="match status" value="1"/>
</dbReference>
<evidence type="ECO:0000313" key="14">
    <source>
        <dbReference type="Proteomes" id="UP000274822"/>
    </source>
</evidence>
<keyword evidence="7" id="KW-0227">DNA damage</keyword>
<proteinExistence type="inferred from homology"/>
<evidence type="ECO:0000256" key="4">
    <source>
        <dbReference type="ARBA" id="ARBA00015377"/>
    </source>
</evidence>
<dbReference type="InterPro" id="IPR036388">
    <property type="entry name" value="WH-like_DNA-bd_sf"/>
</dbReference>
<dbReference type="InterPro" id="IPR014048">
    <property type="entry name" value="MethylDNA_cys_MeTrfase_DNA-bd"/>
</dbReference>
<evidence type="ECO:0000256" key="9">
    <source>
        <dbReference type="ARBA" id="ARBA00030795"/>
    </source>
</evidence>
<keyword evidence="14" id="KW-1185">Reference proteome</keyword>
<evidence type="ECO:0000256" key="11">
    <source>
        <dbReference type="ARBA" id="ARBA00049348"/>
    </source>
</evidence>
<dbReference type="CDD" id="cd06445">
    <property type="entry name" value="ATase"/>
    <property type="match status" value="1"/>
</dbReference>
<protein>
    <recommendedName>
        <fullName evidence="4">Methylated-DNA--protein-cysteine methyltransferase</fullName>
        <ecNumber evidence="3">2.1.1.63</ecNumber>
    </recommendedName>
    <alternativeName>
        <fullName evidence="9">6-O-methylguanine-DNA methyltransferase</fullName>
    </alternativeName>
    <alternativeName>
        <fullName evidence="10">O-6-methylguanine-DNA-alkyltransferase</fullName>
    </alternativeName>
</protein>
<dbReference type="PANTHER" id="PTHR10815">
    <property type="entry name" value="METHYLATED-DNA--PROTEIN-CYSTEINE METHYLTRANSFERASE"/>
    <property type="match status" value="1"/>
</dbReference>
<dbReference type="Pfam" id="PF01035">
    <property type="entry name" value="DNA_binding_1"/>
    <property type="match status" value="1"/>
</dbReference>